<organism evidence="4 5">
    <name type="scientific">Talaromyces amestolkiae</name>
    <dbReference type="NCBI Taxonomy" id="1196081"/>
    <lineage>
        <taxon>Eukaryota</taxon>
        <taxon>Fungi</taxon>
        <taxon>Dikarya</taxon>
        <taxon>Ascomycota</taxon>
        <taxon>Pezizomycotina</taxon>
        <taxon>Eurotiomycetes</taxon>
        <taxon>Eurotiomycetidae</taxon>
        <taxon>Eurotiales</taxon>
        <taxon>Trichocomaceae</taxon>
        <taxon>Talaromyces</taxon>
        <taxon>Talaromyces sect. Talaromyces</taxon>
    </lineage>
</organism>
<evidence type="ECO:0000256" key="1">
    <source>
        <dbReference type="ARBA" id="ARBA00009199"/>
    </source>
</evidence>
<feature type="domain" description="Amidase" evidence="3">
    <location>
        <begin position="231"/>
        <end position="331"/>
    </location>
</feature>
<evidence type="ECO:0000259" key="3">
    <source>
        <dbReference type="Pfam" id="PF01425"/>
    </source>
</evidence>
<dbReference type="InterPro" id="IPR023631">
    <property type="entry name" value="Amidase_dom"/>
</dbReference>
<accession>A0A364L070</accession>
<evidence type="ECO:0000313" key="4">
    <source>
        <dbReference type="EMBL" id="RAO69196.1"/>
    </source>
</evidence>
<dbReference type="GeneID" id="63794424"/>
<evidence type="ECO:0000256" key="2">
    <source>
        <dbReference type="ARBA" id="ARBA00022801"/>
    </source>
</evidence>
<comment type="caution">
    <text evidence="4">The sequence shown here is derived from an EMBL/GenBank/DDBJ whole genome shotgun (WGS) entry which is preliminary data.</text>
</comment>
<dbReference type="EMBL" id="MIKG01000009">
    <property type="protein sequence ID" value="RAO69196.1"/>
    <property type="molecule type" value="Genomic_DNA"/>
</dbReference>
<dbReference type="PANTHER" id="PTHR46072">
    <property type="entry name" value="AMIDASE-RELATED-RELATED"/>
    <property type="match status" value="1"/>
</dbReference>
<dbReference type="OrthoDB" id="6428749at2759"/>
<dbReference type="InterPro" id="IPR036928">
    <property type="entry name" value="AS_sf"/>
</dbReference>
<dbReference type="STRING" id="1196081.A0A364L070"/>
<dbReference type="GO" id="GO:0016787">
    <property type="term" value="F:hydrolase activity"/>
    <property type="evidence" value="ECO:0007669"/>
    <property type="project" value="UniProtKB-KW"/>
</dbReference>
<keyword evidence="5" id="KW-1185">Reference proteome</keyword>
<dbReference type="RefSeq" id="XP_040733712.1">
    <property type="nucleotide sequence ID" value="XM_040877659.1"/>
</dbReference>
<dbReference type="Gene3D" id="3.90.1300.10">
    <property type="entry name" value="Amidase signature (AS) domain"/>
    <property type="match status" value="2"/>
</dbReference>
<sequence length="350" mass="38803">MAPIAVQEPQVIQVNEKSNEDPAEISPKWLELCNNKQAERERSIPAEWRIPASRLTTEKKNLLDVPATCGILTEEEIKITSEFNAIELLEQIKSGKLSSETVTVAFCKRAAIAQQLVNCLTEIFFDEAIARAKALDEERKLHPEWPLRPLHGLPISLKDSFKLKGKDSSIGLACFVGKPATANSTLSYRKTIEETGEPLVPSMQKIGLPNIPHRSLGDLVRFSTAQFTARIAWHKIWRALQLDAILMPVAPHTAVPKDTWRVINYTGLFNFLDYPACTIPVGHVNERDVPDGEAKYGAMDAAVYGLYTGPEKYKNVPVCLQLVGEAQNDEEFADFAVQVDSVLNLGGNEA</sequence>
<name>A0A364L070_TALAM</name>
<reference evidence="4 5" key="1">
    <citation type="journal article" date="2017" name="Biotechnol. Biofuels">
        <title>Differential beta-glucosidase expression as a function of carbon source availability in Talaromyces amestolkiae: a genomic and proteomic approach.</title>
        <authorList>
            <person name="de Eugenio L.I."/>
            <person name="Mendez-Liter J.A."/>
            <person name="Nieto-Dominguez M."/>
            <person name="Alonso L."/>
            <person name="Gil-Munoz J."/>
            <person name="Barriuso J."/>
            <person name="Prieto A."/>
            <person name="Martinez M.J."/>
        </authorList>
    </citation>
    <scope>NUCLEOTIDE SEQUENCE [LARGE SCALE GENOMIC DNA]</scope>
    <source>
        <strain evidence="4 5">CIB</strain>
    </source>
</reference>
<dbReference type="Pfam" id="PF01425">
    <property type="entry name" value="Amidase"/>
    <property type="match status" value="2"/>
</dbReference>
<dbReference type="PANTHER" id="PTHR46072:SF11">
    <property type="entry name" value="AMIDASE-RELATED"/>
    <property type="match status" value="1"/>
</dbReference>
<keyword evidence="2" id="KW-0378">Hydrolase</keyword>
<protein>
    <recommendedName>
        <fullName evidence="3">Amidase domain-containing protein</fullName>
    </recommendedName>
</protein>
<proteinExistence type="inferred from homology"/>
<feature type="domain" description="Amidase" evidence="3">
    <location>
        <begin position="102"/>
        <end position="186"/>
    </location>
</feature>
<dbReference type="SUPFAM" id="SSF75304">
    <property type="entry name" value="Amidase signature (AS) enzymes"/>
    <property type="match status" value="2"/>
</dbReference>
<evidence type="ECO:0000313" key="5">
    <source>
        <dbReference type="Proteomes" id="UP000249363"/>
    </source>
</evidence>
<comment type="similarity">
    <text evidence="1">Belongs to the amidase family.</text>
</comment>
<dbReference type="Proteomes" id="UP000249363">
    <property type="component" value="Unassembled WGS sequence"/>
</dbReference>
<dbReference type="AlphaFoldDB" id="A0A364L070"/>
<gene>
    <name evidence="4" type="ORF">BHQ10_005208</name>
</gene>